<dbReference type="Proteomes" id="UP000243052">
    <property type="component" value="Chromosome v"/>
</dbReference>
<accession>A0A0X8HU21</accession>
<dbReference type="InterPro" id="IPR031426">
    <property type="entry name" value="DUF4667"/>
</dbReference>
<dbReference type="EMBL" id="CP014245">
    <property type="protein sequence ID" value="AMD21454.1"/>
    <property type="molecule type" value="Genomic_DNA"/>
</dbReference>
<reference evidence="1 2" key="1">
    <citation type="submission" date="2016-01" db="EMBL/GenBank/DDBJ databases">
        <title>Genome sequence of the yeast Holleya sinecauda.</title>
        <authorList>
            <person name="Dietrich F.S."/>
        </authorList>
    </citation>
    <scope>NUCLEOTIDE SEQUENCE [LARGE SCALE GENOMIC DNA]</scope>
    <source>
        <strain evidence="1 2">ATCC 58844</strain>
    </source>
</reference>
<dbReference type="GeneID" id="28724744"/>
<dbReference type="AlphaFoldDB" id="A0A0X8HU21"/>
<organism evidence="1 2">
    <name type="scientific">Eremothecium sinecaudum</name>
    <dbReference type="NCBI Taxonomy" id="45286"/>
    <lineage>
        <taxon>Eukaryota</taxon>
        <taxon>Fungi</taxon>
        <taxon>Dikarya</taxon>
        <taxon>Ascomycota</taxon>
        <taxon>Saccharomycotina</taxon>
        <taxon>Saccharomycetes</taxon>
        <taxon>Saccharomycetales</taxon>
        <taxon>Saccharomycetaceae</taxon>
        <taxon>Eremothecium</taxon>
    </lineage>
</organism>
<sequence length="166" mass="18547">MKMTEVQLNRTVSMSDDRNCDLSRPQLVSQGTSDAVHAARCYPHCGVAQCVHVREPRDCDEVFAVDNDIRARPVRFLQTRELSSYPGEYKLSHDDNGLASGELQFCTNRRASNASVEGYDYSMPLSAGTVQSVESSAYLSSPCTKHHHRRNSIAVRFTTCSTPRNM</sequence>
<protein>
    <submittedName>
        <fullName evidence="1">HER175Wp</fullName>
    </submittedName>
</protein>
<gene>
    <name evidence="1" type="ORF">AW171_hschr53405</name>
</gene>
<keyword evidence="2" id="KW-1185">Reference proteome</keyword>
<proteinExistence type="predicted"/>
<dbReference type="OrthoDB" id="4070671at2759"/>
<dbReference type="Pfam" id="PF15700">
    <property type="entry name" value="DUF4667"/>
    <property type="match status" value="1"/>
</dbReference>
<name>A0A0X8HU21_9SACH</name>
<evidence type="ECO:0000313" key="1">
    <source>
        <dbReference type="EMBL" id="AMD21454.1"/>
    </source>
</evidence>
<dbReference type="RefSeq" id="XP_017988450.1">
    <property type="nucleotide sequence ID" value="XM_018132961.1"/>
</dbReference>
<evidence type="ECO:0000313" key="2">
    <source>
        <dbReference type="Proteomes" id="UP000243052"/>
    </source>
</evidence>